<dbReference type="SUPFAM" id="SSF51905">
    <property type="entry name" value="FAD/NAD(P)-binding domain"/>
    <property type="match status" value="1"/>
</dbReference>
<dbReference type="NCBIfam" id="TIGR02734">
    <property type="entry name" value="crtI_fam"/>
    <property type="match status" value="1"/>
</dbReference>
<evidence type="ECO:0000256" key="1">
    <source>
        <dbReference type="ARBA" id="ARBA00004829"/>
    </source>
</evidence>
<gene>
    <name evidence="7" type="ORF">SAMN05444277_10373</name>
</gene>
<dbReference type="Pfam" id="PF01593">
    <property type="entry name" value="Amino_oxidase"/>
    <property type="match status" value="1"/>
</dbReference>
<evidence type="ECO:0000313" key="8">
    <source>
        <dbReference type="Proteomes" id="UP000199031"/>
    </source>
</evidence>
<dbReference type="InterPro" id="IPR002937">
    <property type="entry name" value="Amino_oxidase"/>
</dbReference>
<dbReference type="InterPro" id="IPR036188">
    <property type="entry name" value="FAD/NAD-bd_sf"/>
</dbReference>
<dbReference type="GO" id="GO:0016491">
    <property type="term" value="F:oxidoreductase activity"/>
    <property type="evidence" value="ECO:0007669"/>
    <property type="project" value="UniProtKB-KW"/>
</dbReference>
<dbReference type="GO" id="GO:0016117">
    <property type="term" value="P:carotenoid biosynthetic process"/>
    <property type="evidence" value="ECO:0007669"/>
    <property type="project" value="UniProtKB-KW"/>
</dbReference>
<dbReference type="PANTHER" id="PTHR43734:SF7">
    <property type="entry name" value="4,4'-DIAPONEUROSPORENE OXYGENASE"/>
    <property type="match status" value="1"/>
</dbReference>
<evidence type="ECO:0000256" key="5">
    <source>
        <dbReference type="RuleBase" id="RU362075"/>
    </source>
</evidence>
<dbReference type="Proteomes" id="UP000199031">
    <property type="component" value="Unassembled WGS sequence"/>
</dbReference>
<reference evidence="7 8" key="1">
    <citation type="submission" date="2016-10" db="EMBL/GenBank/DDBJ databases">
        <authorList>
            <person name="de Groot N.N."/>
        </authorList>
    </citation>
    <scope>NUCLEOTIDE SEQUENCE [LARGE SCALE GENOMIC DNA]</scope>
    <source>
        <strain evidence="7 8">DSM 28286</strain>
    </source>
</reference>
<comment type="similarity">
    <text evidence="2 5">Belongs to the carotenoid/retinoid oxidoreductase family.</text>
</comment>
<keyword evidence="4 5" id="KW-0560">Oxidoreductase</keyword>
<dbReference type="Gene3D" id="3.50.50.60">
    <property type="entry name" value="FAD/NAD(P)-binding domain"/>
    <property type="match status" value="2"/>
</dbReference>
<dbReference type="AlphaFoldDB" id="A0A1I5U519"/>
<dbReference type="PANTHER" id="PTHR43734">
    <property type="entry name" value="PHYTOENE DESATURASE"/>
    <property type="match status" value="1"/>
</dbReference>
<evidence type="ECO:0000256" key="2">
    <source>
        <dbReference type="ARBA" id="ARBA00006046"/>
    </source>
</evidence>
<dbReference type="EMBL" id="FOXQ01000003">
    <property type="protein sequence ID" value="SFP90390.1"/>
    <property type="molecule type" value="Genomic_DNA"/>
</dbReference>
<dbReference type="InterPro" id="IPR014105">
    <property type="entry name" value="Carotenoid/retinoid_OxRdtase"/>
</dbReference>
<dbReference type="PRINTS" id="PR00419">
    <property type="entry name" value="ADXRDTASE"/>
</dbReference>
<dbReference type="NCBIfam" id="NF042421">
    <property type="entry name" value="hydcarot_desat_CrtD"/>
    <property type="match status" value="1"/>
</dbReference>
<evidence type="ECO:0000256" key="3">
    <source>
        <dbReference type="ARBA" id="ARBA00022746"/>
    </source>
</evidence>
<sequence length="497" mass="55745">MPDYCVQKKVFIIGSGIAGMACAIRLAVHGYEVSIFEKNNYAGGKIYLIDQDGYCFDAGPSLFVQPGNIEELFKLCNEDMHEYFHYAPLEISCKYFYEDGVVINAYTDKNKFANEVEIKTGEPARHITDYLDESEKIYKNIGEIFLNNSLHQKSTWLNSNVLKASLQAKPSYIFSTFNDANKRKFSDPHIVQLFNRFATYNGSSPYKAPAMLQLIPHIEFNEGVFYPKGGMIAVRDALYKLACKMNVEFHFNSPVEKIITENNKATGLFVNGQALYADIIVSNTDIYFTYKQLLNDTHKANAILKQERSSSAIVFYWGIIKKFLQLELNNIFFSKDYEGEFNSIFKSKTVYNDPTIYVNITAKCEPGIHAPAGKENWFVMINTASGADINDAAIQSYKKSIIVKLNHMLQTDIEPLIETEGVLHPQKIEKETASFGGAIYGSASNSRMAALNRHPNFSKSIRGLYFTGGSVHPGGGIPLCLKSAAITSNLIIKNSSR</sequence>
<comment type="pathway">
    <text evidence="1 5">Carotenoid biosynthesis.</text>
</comment>
<organism evidence="7 8">
    <name type="scientific">Parafilimonas terrae</name>
    <dbReference type="NCBI Taxonomy" id="1465490"/>
    <lineage>
        <taxon>Bacteria</taxon>
        <taxon>Pseudomonadati</taxon>
        <taxon>Bacteroidota</taxon>
        <taxon>Chitinophagia</taxon>
        <taxon>Chitinophagales</taxon>
        <taxon>Chitinophagaceae</taxon>
        <taxon>Parafilimonas</taxon>
    </lineage>
</organism>
<evidence type="ECO:0000259" key="6">
    <source>
        <dbReference type="Pfam" id="PF01593"/>
    </source>
</evidence>
<feature type="domain" description="Amine oxidase" evidence="6">
    <location>
        <begin position="17"/>
        <end position="491"/>
    </location>
</feature>
<protein>
    <submittedName>
        <fullName evidence="7">Phytoene desaturase</fullName>
    </submittedName>
</protein>
<evidence type="ECO:0000256" key="4">
    <source>
        <dbReference type="ARBA" id="ARBA00023002"/>
    </source>
</evidence>
<dbReference type="STRING" id="1465490.SAMN05444277_10373"/>
<dbReference type="RefSeq" id="WP_245751272.1">
    <property type="nucleotide sequence ID" value="NZ_FOXQ01000003.1"/>
</dbReference>
<accession>A0A1I5U519</accession>
<proteinExistence type="inferred from homology"/>
<name>A0A1I5U519_9BACT</name>
<evidence type="ECO:0000313" key="7">
    <source>
        <dbReference type="EMBL" id="SFP90390.1"/>
    </source>
</evidence>
<keyword evidence="3 5" id="KW-0125">Carotenoid biosynthesis</keyword>
<dbReference type="InterPro" id="IPR054840">
    <property type="entry name" value="hydcarot_desat_CrtD"/>
</dbReference>
<keyword evidence="8" id="KW-1185">Reference proteome</keyword>